<sequence length="92" mass="9736">MSLRERTSTQAMNEVLALTTDPDYGITGTGASTPWVWIVLGILVGVILIICAVGCYRKRAAANEPNDDEKEGGTIGTINDAVSESGLDEPLL</sequence>
<name>K0RLF8_THAOC</name>
<gene>
    <name evidence="3" type="ORF">THAOC_33718</name>
</gene>
<organism evidence="3 4">
    <name type="scientific">Thalassiosira oceanica</name>
    <name type="common">Marine diatom</name>
    <dbReference type="NCBI Taxonomy" id="159749"/>
    <lineage>
        <taxon>Eukaryota</taxon>
        <taxon>Sar</taxon>
        <taxon>Stramenopiles</taxon>
        <taxon>Ochrophyta</taxon>
        <taxon>Bacillariophyta</taxon>
        <taxon>Coscinodiscophyceae</taxon>
        <taxon>Thalassiosirophycidae</taxon>
        <taxon>Thalassiosirales</taxon>
        <taxon>Thalassiosiraceae</taxon>
        <taxon>Thalassiosira</taxon>
    </lineage>
</organism>
<feature type="region of interest" description="Disordered" evidence="1">
    <location>
        <begin position="62"/>
        <end position="92"/>
    </location>
</feature>
<keyword evidence="4" id="KW-1185">Reference proteome</keyword>
<protein>
    <submittedName>
        <fullName evidence="3">Uncharacterized protein</fullName>
    </submittedName>
</protein>
<dbReference type="EMBL" id="AGNL01046846">
    <property type="protein sequence ID" value="EJK47552.1"/>
    <property type="molecule type" value="Genomic_DNA"/>
</dbReference>
<reference evidence="3 4" key="1">
    <citation type="journal article" date="2012" name="Genome Biol.">
        <title>Genome and low-iron response of an oceanic diatom adapted to chronic iron limitation.</title>
        <authorList>
            <person name="Lommer M."/>
            <person name="Specht M."/>
            <person name="Roy A.S."/>
            <person name="Kraemer L."/>
            <person name="Andreson R."/>
            <person name="Gutowska M.A."/>
            <person name="Wolf J."/>
            <person name="Bergner S.V."/>
            <person name="Schilhabel M.B."/>
            <person name="Klostermeier U.C."/>
            <person name="Beiko R.G."/>
            <person name="Rosenstiel P."/>
            <person name="Hippler M."/>
            <person name="Laroche J."/>
        </authorList>
    </citation>
    <scope>NUCLEOTIDE SEQUENCE [LARGE SCALE GENOMIC DNA]</scope>
    <source>
        <strain evidence="3 4">CCMP1005</strain>
    </source>
</reference>
<keyword evidence="2" id="KW-1133">Transmembrane helix</keyword>
<evidence type="ECO:0000313" key="4">
    <source>
        <dbReference type="Proteomes" id="UP000266841"/>
    </source>
</evidence>
<keyword evidence="2" id="KW-0472">Membrane</keyword>
<dbReference type="AlphaFoldDB" id="K0RLF8"/>
<dbReference type="Proteomes" id="UP000266841">
    <property type="component" value="Unassembled WGS sequence"/>
</dbReference>
<comment type="caution">
    <text evidence="3">The sequence shown here is derived from an EMBL/GenBank/DDBJ whole genome shotgun (WGS) entry which is preliminary data.</text>
</comment>
<keyword evidence="2" id="KW-0812">Transmembrane</keyword>
<evidence type="ECO:0000256" key="2">
    <source>
        <dbReference type="SAM" id="Phobius"/>
    </source>
</evidence>
<proteinExistence type="predicted"/>
<accession>K0RLF8</accession>
<feature type="transmembrane region" description="Helical" evidence="2">
    <location>
        <begin position="35"/>
        <end position="56"/>
    </location>
</feature>
<evidence type="ECO:0000256" key="1">
    <source>
        <dbReference type="SAM" id="MobiDB-lite"/>
    </source>
</evidence>
<evidence type="ECO:0000313" key="3">
    <source>
        <dbReference type="EMBL" id="EJK47552.1"/>
    </source>
</evidence>